<dbReference type="PANTHER" id="PTHR30231">
    <property type="entry name" value="DNA POLYMERASE III SUBUNIT EPSILON"/>
    <property type="match status" value="1"/>
</dbReference>
<keyword evidence="3" id="KW-1185">Reference proteome</keyword>
<name>A0A419WMX0_9BACT</name>
<dbReference type="Pfam" id="PF20600">
    <property type="entry name" value="ExoX-like_C"/>
    <property type="match status" value="1"/>
</dbReference>
<proteinExistence type="predicted"/>
<dbReference type="GO" id="GO:0045004">
    <property type="term" value="P:DNA replication proofreading"/>
    <property type="evidence" value="ECO:0007669"/>
    <property type="project" value="TreeGrafter"/>
</dbReference>
<dbReference type="InterPro" id="IPR013520">
    <property type="entry name" value="Ribonucl_H"/>
</dbReference>
<dbReference type="GO" id="GO:0005829">
    <property type="term" value="C:cytosol"/>
    <property type="evidence" value="ECO:0007669"/>
    <property type="project" value="TreeGrafter"/>
</dbReference>
<dbReference type="GO" id="GO:0008408">
    <property type="term" value="F:3'-5' exonuclease activity"/>
    <property type="evidence" value="ECO:0007669"/>
    <property type="project" value="TreeGrafter"/>
</dbReference>
<sequence length="255" mass="29214">MNLNLKNPIAFIDLETTGINVAKDRIVEICIVKVNPNGDEEVKTYRVNPEMHIPAHASAVHGIKDEDVKDEPTFKELGKTIAKCLEGCDLAGYNSNRFDFPLLAEEFLRADIDFDMRKRKFVDVQTIFHKMEQRTLTAAYRFYCNKELEGAHGAEADTKATYEVLKSQLDKYDSLENDIDFLAKFSSQNKNADFAGFIIIDEKGIERFNFGKNKGKTVEEVLEQQPGYYGWVMNSDFPLYTKKILTEIKLRGFNK</sequence>
<reference evidence="2 3" key="1">
    <citation type="submission" date="2018-09" db="EMBL/GenBank/DDBJ databases">
        <title>Genomic Encyclopedia of Archaeal and Bacterial Type Strains, Phase II (KMG-II): from individual species to whole genera.</title>
        <authorList>
            <person name="Goeker M."/>
        </authorList>
    </citation>
    <scope>NUCLEOTIDE SEQUENCE [LARGE SCALE GENOMIC DNA]</scope>
    <source>
        <strain evidence="2 3">DSM 21950</strain>
    </source>
</reference>
<dbReference type="InterPro" id="IPR046768">
    <property type="entry name" value="ExoX-like_C"/>
</dbReference>
<dbReference type="Gene3D" id="3.30.420.10">
    <property type="entry name" value="Ribonuclease H-like superfamily/Ribonuclease H"/>
    <property type="match status" value="1"/>
</dbReference>
<dbReference type="PANTHER" id="PTHR30231:SF41">
    <property type="entry name" value="DNA POLYMERASE III SUBUNIT EPSILON"/>
    <property type="match status" value="1"/>
</dbReference>
<dbReference type="SMART" id="SM00479">
    <property type="entry name" value="EXOIII"/>
    <property type="match status" value="1"/>
</dbReference>
<evidence type="ECO:0000313" key="3">
    <source>
        <dbReference type="Proteomes" id="UP000284531"/>
    </source>
</evidence>
<dbReference type="OrthoDB" id="9791657at2"/>
<evidence type="ECO:0000313" key="2">
    <source>
        <dbReference type="EMBL" id="RKD96825.1"/>
    </source>
</evidence>
<dbReference type="Proteomes" id="UP000284531">
    <property type="component" value="Unassembled WGS sequence"/>
</dbReference>
<dbReference type="InterPro" id="IPR012337">
    <property type="entry name" value="RNaseH-like_sf"/>
</dbReference>
<dbReference type="EMBL" id="RAPQ01000012">
    <property type="protein sequence ID" value="RKD96825.1"/>
    <property type="molecule type" value="Genomic_DNA"/>
</dbReference>
<dbReference type="SUPFAM" id="SSF53098">
    <property type="entry name" value="Ribonuclease H-like"/>
    <property type="match status" value="1"/>
</dbReference>
<dbReference type="GO" id="GO:0003676">
    <property type="term" value="F:nucleic acid binding"/>
    <property type="evidence" value="ECO:0007669"/>
    <property type="project" value="InterPro"/>
</dbReference>
<dbReference type="Pfam" id="PF00929">
    <property type="entry name" value="RNase_T"/>
    <property type="match status" value="1"/>
</dbReference>
<organism evidence="2 3">
    <name type="scientific">Marinifilum flexuosum</name>
    <dbReference type="NCBI Taxonomy" id="1117708"/>
    <lineage>
        <taxon>Bacteria</taxon>
        <taxon>Pseudomonadati</taxon>
        <taxon>Bacteroidota</taxon>
        <taxon>Bacteroidia</taxon>
        <taxon>Marinilabiliales</taxon>
        <taxon>Marinifilaceae</taxon>
    </lineage>
</organism>
<gene>
    <name evidence="2" type="ORF">BXY64_3774</name>
</gene>
<dbReference type="AlphaFoldDB" id="A0A419WMX0"/>
<evidence type="ECO:0000259" key="1">
    <source>
        <dbReference type="SMART" id="SM00479"/>
    </source>
</evidence>
<dbReference type="RefSeq" id="WP_120241478.1">
    <property type="nucleotide sequence ID" value="NZ_CANNEC010000010.1"/>
</dbReference>
<feature type="domain" description="Exonuclease" evidence="1">
    <location>
        <begin position="8"/>
        <end position="174"/>
    </location>
</feature>
<protein>
    <submittedName>
        <fullName evidence="2">DNA polymerase-3 subunit epsilon</fullName>
    </submittedName>
</protein>
<dbReference type="CDD" id="cd06127">
    <property type="entry name" value="DEDDh"/>
    <property type="match status" value="1"/>
</dbReference>
<comment type="caution">
    <text evidence="2">The sequence shown here is derived from an EMBL/GenBank/DDBJ whole genome shotgun (WGS) entry which is preliminary data.</text>
</comment>
<dbReference type="InterPro" id="IPR036397">
    <property type="entry name" value="RNaseH_sf"/>
</dbReference>
<accession>A0A419WMX0</accession>